<reference evidence="2 3" key="1">
    <citation type="submission" date="2009-01" db="EMBL/GenBank/DDBJ databases">
        <authorList>
            <person name="Qin X."/>
            <person name="Bachman B."/>
            <person name="Battles P."/>
            <person name="Bell A."/>
            <person name="Bess C."/>
            <person name="Bickham C."/>
            <person name="Chaboub L."/>
            <person name="Chen D."/>
            <person name="Coyle M."/>
            <person name="Deiros D.R."/>
            <person name="Dinh H."/>
            <person name="Forbes L."/>
            <person name="Fowler G."/>
            <person name="Francisco L."/>
            <person name="Fu Q."/>
            <person name="Gubbala S."/>
            <person name="Hale W."/>
            <person name="Han Y."/>
            <person name="Hemphill L."/>
            <person name="Highlander S.K."/>
            <person name="Hirani K."/>
            <person name="Hogues M."/>
            <person name="Jackson L."/>
            <person name="Jakkamsetti A."/>
            <person name="Javaid M."/>
            <person name="Jiang H."/>
            <person name="Korchina V."/>
            <person name="Kovar C."/>
            <person name="Lara F."/>
            <person name="Lee S."/>
            <person name="Mata R."/>
            <person name="Mathew T."/>
            <person name="Moen C."/>
            <person name="Morales K."/>
            <person name="Munidasa M."/>
            <person name="Nazareth L."/>
            <person name="Ngo R."/>
            <person name="Nguyen L."/>
            <person name="Okwuonu G."/>
            <person name="Ongeri F."/>
            <person name="Patil S."/>
            <person name="Petrosino J."/>
            <person name="Pham C."/>
            <person name="Pham P."/>
            <person name="Pu L.-L."/>
            <person name="Puazo M."/>
            <person name="Raj R."/>
            <person name="Reid J."/>
            <person name="Rouhana J."/>
            <person name="Saada N."/>
            <person name="Shang Y."/>
            <person name="Simmons D."/>
            <person name="Thornton R."/>
            <person name="Warren J."/>
            <person name="Weissenberger G."/>
            <person name="Zhang J."/>
            <person name="Zhang L."/>
            <person name="Zhou C."/>
            <person name="Zhu D."/>
            <person name="Muzny D."/>
            <person name="Worley K."/>
            <person name="Gibbs R."/>
        </authorList>
    </citation>
    <scope>NUCLEOTIDE SEQUENCE [LARGE SCALE GENOMIC DNA]</scope>
    <source>
        <strain evidence="2 3">DSM 15436</strain>
    </source>
</reference>
<dbReference type="EMBL" id="ACFG01000037">
    <property type="protein sequence ID" value="EEH63202.1"/>
    <property type="molecule type" value="Genomic_DNA"/>
</dbReference>
<protein>
    <submittedName>
        <fullName evidence="2">Actinobacterial surface-anchored domain protein</fullName>
    </submittedName>
</protein>
<name>C0W297_9ACTO</name>
<dbReference type="InterPro" id="IPR022435">
    <property type="entry name" value="Surface-anchored_actinobac"/>
</dbReference>
<evidence type="ECO:0000313" key="2">
    <source>
        <dbReference type="EMBL" id="EEH63202.1"/>
    </source>
</evidence>
<evidence type="ECO:0000256" key="1">
    <source>
        <dbReference type="SAM" id="SignalP"/>
    </source>
</evidence>
<accession>C0W297</accession>
<dbReference type="NCBIfam" id="TIGR03769">
    <property type="entry name" value="P_ac_wall_RPT"/>
    <property type="match status" value="1"/>
</dbReference>
<dbReference type="NCBIfam" id="NF038134">
    <property type="entry name" value="choice_anch_M"/>
    <property type="match status" value="1"/>
</dbReference>
<organism evidence="2 3">
    <name type="scientific">Gleimia coleocanis DSM 15436</name>
    <dbReference type="NCBI Taxonomy" id="525245"/>
    <lineage>
        <taxon>Bacteria</taxon>
        <taxon>Bacillati</taxon>
        <taxon>Actinomycetota</taxon>
        <taxon>Actinomycetes</taxon>
        <taxon>Actinomycetales</taxon>
        <taxon>Actinomycetaceae</taxon>
        <taxon>Gleimia</taxon>
    </lineage>
</organism>
<dbReference type="eggNOG" id="COG0803">
    <property type="taxonomic scope" value="Bacteria"/>
</dbReference>
<evidence type="ECO:0000313" key="3">
    <source>
        <dbReference type="Proteomes" id="UP000010301"/>
    </source>
</evidence>
<feature type="chain" id="PRO_5002904044" evidence="1">
    <location>
        <begin position="35"/>
        <end position="250"/>
    </location>
</feature>
<keyword evidence="3" id="KW-1185">Reference proteome</keyword>
<dbReference type="OrthoDB" id="4422177at2"/>
<keyword evidence="1" id="KW-0732">Signal</keyword>
<proteinExistence type="predicted"/>
<gene>
    <name evidence="2" type="ORF">HMPREF0044_1441</name>
</gene>
<dbReference type="AlphaFoldDB" id="C0W297"/>
<comment type="caution">
    <text evidence="2">The sequence shown here is derived from an EMBL/GenBank/DDBJ whole genome shotgun (WGS) entry which is preliminary data.</text>
</comment>
<dbReference type="HOGENOM" id="CLU_097051_0_0_11"/>
<dbReference type="RefSeq" id="WP_006546900.1">
    <property type="nucleotide sequence ID" value="NZ_DS999544.1"/>
</dbReference>
<feature type="signal peptide" evidence="1">
    <location>
        <begin position="1"/>
        <end position="34"/>
    </location>
</feature>
<dbReference type="STRING" id="525245.HMPREF0044_1441"/>
<dbReference type="Proteomes" id="UP000010301">
    <property type="component" value="Unassembled WGS sequence"/>
</dbReference>
<sequence length="250" mass="27723">MLLPTLKQTLTSLTAISFLATTLGISSYTISASASENPTNRIINQQGHVDSPKIFWDQQAQNFTLKAKGDTLDPLHHTINYLDKVVSRSTQEFYYTIPSDPRQAFLGKVGTQVFWAPNTVVPRSKQLWIGFGADTEIPIEAFRDQSFTLDLVGFSGPGRMDLFVSTLDPAFMLENPVTRLLSSHEPGLRSTWIKPGLHTHNHTTFSQPGRYEVTYRASARDKQGRLVASAPKPFTGKSVALIQKTLTPST</sequence>